<comment type="similarity">
    <text evidence="1">Belongs to the protease inhibitor I11 (ecotin) family.</text>
</comment>
<proteinExistence type="inferred from homology"/>
<organism evidence="2 3">
    <name type="scientific">Faecalibacter rhinopitheci</name>
    <dbReference type="NCBI Taxonomy" id="2779678"/>
    <lineage>
        <taxon>Bacteria</taxon>
        <taxon>Pseudomonadati</taxon>
        <taxon>Bacteroidota</taxon>
        <taxon>Flavobacteriia</taxon>
        <taxon>Flavobacteriales</taxon>
        <taxon>Weeksellaceae</taxon>
        <taxon>Faecalibacter</taxon>
    </lineage>
</organism>
<dbReference type="AlphaFoldDB" id="A0A8J7KAR7"/>
<dbReference type="PIRSF" id="PIRSF006865">
    <property type="entry name" value="Prot_inh_ecotin"/>
    <property type="match status" value="1"/>
</dbReference>
<evidence type="ECO:0000313" key="3">
    <source>
        <dbReference type="Proteomes" id="UP000608754"/>
    </source>
</evidence>
<sequence>MEKLLFIGILSILTTPIFSQTKEDIKMFPKAEKEQIQKVIRLEPKENENDYMVEIMIGKNTMTDGCNNYFLIGELEEKNLEGWGYSYYEFETKGDVASTLMGCINATPKEKIVYAQPDKVRYNSKLPLVIYSPKGYEIQYRIWSASHNIYNAE</sequence>
<dbReference type="RefSeq" id="WP_194183376.1">
    <property type="nucleotide sequence ID" value="NZ_JADGIK010000006.1"/>
</dbReference>
<comment type="caution">
    <text evidence="2">The sequence shown here is derived from an EMBL/GenBank/DDBJ whole genome shotgun (WGS) entry which is preliminary data.</text>
</comment>
<dbReference type="Proteomes" id="UP000608754">
    <property type="component" value="Unassembled WGS sequence"/>
</dbReference>
<dbReference type="Pfam" id="PF03974">
    <property type="entry name" value="Ecotin"/>
    <property type="match status" value="1"/>
</dbReference>
<dbReference type="EMBL" id="JADGIK010000006">
    <property type="protein sequence ID" value="MBF0597835.1"/>
    <property type="molecule type" value="Genomic_DNA"/>
</dbReference>
<dbReference type="InterPro" id="IPR036198">
    <property type="entry name" value="Ecotin_sf"/>
</dbReference>
<evidence type="ECO:0000256" key="1">
    <source>
        <dbReference type="ARBA" id="ARBA00010558"/>
    </source>
</evidence>
<dbReference type="PANTHER" id="PTHR35890">
    <property type="match status" value="1"/>
</dbReference>
<dbReference type="InterPro" id="IPR005658">
    <property type="entry name" value="Prot_inh_ecotin"/>
</dbReference>
<accession>A0A8J7KAR7</accession>
<dbReference type="SUPFAM" id="SSF49772">
    <property type="entry name" value="Ecotin, trypsin inhibitor"/>
    <property type="match status" value="1"/>
</dbReference>
<name>A0A8J7KAR7_9FLAO</name>
<dbReference type="PANTHER" id="PTHR35890:SF3">
    <property type="entry name" value="ECOTIN"/>
    <property type="match status" value="1"/>
</dbReference>
<dbReference type="GO" id="GO:0004867">
    <property type="term" value="F:serine-type endopeptidase inhibitor activity"/>
    <property type="evidence" value="ECO:0007669"/>
    <property type="project" value="InterPro"/>
</dbReference>
<evidence type="ECO:0000313" key="2">
    <source>
        <dbReference type="EMBL" id="MBF0597835.1"/>
    </source>
</evidence>
<gene>
    <name evidence="2" type="primary">eco</name>
    <name evidence="2" type="ORF">IM532_10305</name>
</gene>
<dbReference type="Gene3D" id="2.60.40.550">
    <property type="entry name" value="Ecotin"/>
    <property type="match status" value="1"/>
</dbReference>
<keyword evidence="3" id="KW-1185">Reference proteome</keyword>
<protein>
    <submittedName>
        <fullName evidence="2">Serine protease inhibitor ecotin</fullName>
    </submittedName>
</protein>
<reference evidence="2" key="1">
    <citation type="submission" date="2020-10" db="EMBL/GenBank/DDBJ databases">
        <authorList>
            <person name="Lu T."/>
            <person name="Wang Q."/>
            <person name="Han X."/>
        </authorList>
    </citation>
    <scope>NUCLEOTIDE SEQUENCE</scope>
    <source>
        <strain evidence="2">WQ 117</strain>
    </source>
</reference>
<dbReference type="NCBIfam" id="NF002987">
    <property type="entry name" value="PRK03719.1"/>
    <property type="match status" value="1"/>
</dbReference>